<accession>A0A403QIJ9</accession>
<evidence type="ECO:0000259" key="3">
    <source>
        <dbReference type="Pfam" id="PF22863"/>
    </source>
</evidence>
<feature type="region of interest" description="Disordered" evidence="1">
    <location>
        <begin position="873"/>
        <end position="904"/>
    </location>
</feature>
<dbReference type="EMBL" id="RVVJ01000017">
    <property type="protein sequence ID" value="MML54682.1"/>
    <property type="molecule type" value="Genomic_DNA"/>
</dbReference>
<dbReference type="Pfam" id="PF03432">
    <property type="entry name" value="Relaxase"/>
    <property type="match status" value="1"/>
</dbReference>
<dbReference type="AlphaFoldDB" id="A0A403QIJ9"/>
<evidence type="ECO:0000259" key="2">
    <source>
        <dbReference type="Pfam" id="PF03432"/>
    </source>
</evidence>
<sequence>MNAIIPDKRKDGKSSFEDLVSYVSVRDDIPESDLQEAVKKAKDNPETSHRNRFHRLVDYATRLRNESFVSFVDEMKDGCEWIDFYGVTCFHNCGSIETASQEMEYTARKASFPKDVSDPVFHYILSWQSHESPRPEQIYDSVRHTLKALGLSSHQYVSAVHSDTDNLHVHVAVNRVHPVTGYFNRLPFSKEKLSRACRELELRHGFSPDNGCWVHAPGNRIVRRTSAERDRLNAWRRGKKQTLKEYIADTAIAGLREKPVSDWLSLHRRLAEDGLYLTVHDGEFMVMDGWERSRAGVALSTFGPSWNGQKLAQKFGEYLPVPQDIFSQVGTPGRYDPDAEVVAERPFRVSETESLHQYACRHFSQRLPELARAGHLRSSLAVHHVLAEAGLWLTKQHGHLVICDGYDHNQTPVRAESVWPLLTLSNLEGLKGGWQPVPADIFRQVKPSERFTGRALGSTPLSDGQWKKLRAGSGPQGAIKREIFSDKESLWGYAASRCRQDTETLIRSGQFTWKRCHELFARQGLLLTRQYHGLVVKDAYNHEQTPVKASSIHPDLTLTRAEPYAGVFEPAPADIFERVKPVSRYNPALAVSDRDIPGMKRDPELRRERREARAEARADLRARYLAWREQWCKPDLRYGERLSEIHQECRLRKAHIRVQYREPLLRKLHYHIAEVQRMQALIELKKSVREERLQLVAAGKWYPPSYRQWVEQQAAQGDRAAVSQLRGWDYRERRRDTSRMTTAQRCVVICEPGGTPVYHDLPGLNASLQKNGSVRFRDAQTGRHVCTDFGDHVVFSNSSEYASLKRNMVAVAPVLFSKDPEYGFAPQGNDDQFNLAFAKMVAWRNVKLTDMPGEYHISRPDVDAIRLESEERFRTMDDQERMVEYPAPAPAPSNSNKWEPPSPV</sequence>
<proteinExistence type="predicted"/>
<name>A0A403QIJ9_SALET</name>
<dbReference type="InterPro" id="IPR005094">
    <property type="entry name" value="Endonuclease_MobA/VirD2"/>
</dbReference>
<organism evidence="4">
    <name type="scientific">Salmonella enterica I</name>
    <dbReference type="NCBI Taxonomy" id="59201"/>
    <lineage>
        <taxon>Bacteria</taxon>
        <taxon>Pseudomonadati</taxon>
        <taxon>Pseudomonadota</taxon>
        <taxon>Gammaproteobacteria</taxon>
        <taxon>Enterobacterales</taxon>
        <taxon>Enterobacteriaceae</taxon>
        <taxon>Salmonella</taxon>
    </lineage>
</organism>
<gene>
    <name evidence="4" type="ORF">D7N80_15440</name>
</gene>
<dbReference type="InterPro" id="IPR054462">
    <property type="entry name" value="TraI_M"/>
</dbReference>
<feature type="compositionally biased region" description="Basic and acidic residues" evidence="1">
    <location>
        <begin position="873"/>
        <end position="883"/>
    </location>
</feature>
<protein>
    <submittedName>
        <fullName evidence="4">Relaxase NikB</fullName>
    </submittedName>
</protein>
<feature type="domain" description="TraI-like middle" evidence="3">
    <location>
        <begin position="480"/>
        <end position="570"/>
    </location>
</feature>
<dbReference type="Pfam" id="PF22863">
    <property type="entry name" value="TraI_middle"/>
    <property type="match status" value="1"/>
</dbReference>
<evidence type="ECO:0000256" key="1">
    <source>
        <dbReference type="SAM" id="MobiDB-lite"/>
    </source>
</evidence>
<reference evidence="4" key="1">
    <citation type="submission" date="2018-09" db="EMBL/GenBank/DDBJ databases">
        <authorList>
            <person name="Ashton P.M."/>
            <person name="Dallman T."/>
            <person name="Nair S."/>
            <person name="De Pinna E."/>
            <person name="Peters T."/>
            <person name="Grant K."/>
        </authorList>
    </citation>
    <scope>NUCLEOTIDE SEQUENCE [LARGE SCALE GENOMIC DNA]</scope>
    <source>
        <strain evidence="4">598938</strain>
    </source>
</reference>
<evidence type="ECO:0000313" key="4">
    <source>
        <dbReference type="EMBL" id="MML54682.1"/>
    </source>
</evidence>
<dbReference type="Proteomes" id="UP000885348">
    <property type="component" value="Unassembled WGS sequence"/>
</dbReference>
<comment type="caution">
    <text evidence="4">The sequence shown here is derived from an EMBL/GenBank/DDBJ whole genome shotgun (WGS) entry which is preliminary data.</text>
</comment>
<feature type="domain" description="MobA/VirD2-like nuclease" evidence="2">
    <location>
        <begin position="90"/>
        <end position="205"/>
    </location>
</feature>